<protein>
    <submittedName>
        <fullName evidence="3">Uncharacterized protein</fullName>
    </submittedName>
</protein>
<sequence length="231" mass="26020">MDESQIQPIQHRTTIKPKHDTYNDGLFGLGLLQFYIAVVLIVYGISAIAAFRTFADEMSKICLIFALWVIITGIISCLSAEYPTKKRLNQQNFGFNLLSISLCIALFAGFFAGIIGGIYDYTDCIRTLSDSCMKMRATVIATFSIVLVFCQFIIAHALCIICFTRDCNCQECLDDTKPPHLDLILKKKVNQILQSLHWRNNHSNRSNCDEMTEVGTSQPTQTDSQDRSRPS</sequence>
<proteinExistence type="predicted"/>
<feature type="region of interest" description="Disordered" evidence="1">
    <location>
        <begin position="203"/>
        <end position="231"/>
    </location>
</feature>
<dbReference type="RefSeq" id="XP_066924885.1">
    <property type="nucleotide sequence ID" value="XM_067068784.1"/>
</dbReference>
<evidence type="ECO:0000313" key="3">
    <source>
        <dbReference type="EnsemblMetazoa" id="CLYHEMP006950.1"/>
    </source>
</evidence>
<dbReference type="OrthoDB" id="5970442at2759"/>
<evidence type="ECO:0000313" key="4">
    <source>
        <dbReference type="Proteomes" id="UP000594262"/>
    </source>
</evidence>
<dbReference type="GeneID" id="136812291"/>
<keyword evidence="2" id="KW-0812">Transmembrane</keyword>
<name>A0A7M5V3H8_9CNID</name>
<organism evidence="3 4">
    <name type="scientific">Clytia hemisphaerica</name>
    <dbReference type="NCBI Taxonomy" id="252671"/>
    <lineage>
        <taxon>Eukaryota</taxon>
        <taxon>Metazoa</taxon>
        <taxon>Cnidaria</taxon>
        <taxon>Hydrozoa</taxon>
        <taxon>Hydroidolina</taxon>
        <taxon>Leptothecata</taxon>
        <taxon>Obeliida</taxon>
        <taxon>Clytiidae</taxon>
        <taxon>Clytia</taxon>
    </lineage>
</organism>
<feature type="transmembrane region" description="Helical" evidence="2">
    <location>
        <begin position="139"/>
        <end position="158"/>
    </location>
</feature>
<feature type="compositionally biased region" description="Polar residues" evidence="1">
    <location>
        <begin position="214"/>
        <end position="223"/>
    </location>
</feature>
<dbReference type="EnsemblMetazoa" id="CLYHEMT006950.1">
    <property type="protein sequence ID" value="CLYHEMP006950.1"/>
    <property type="gene ID" value="CLYHEMG006950"/>
</dbReference>
<feature type="transmembrane region" description="Helical" evidence="2">
    <location>
        <begin position="26"/>
        <end position="49"/>
    </location>
</feature>
<feature type="transmembrane region" description="Helical" evidence="2">
    <location>
        <begin position="94"/>
        <end position="119"/>
    </location>
</feature>
<dbReference type="AlphaFoldDB" id="A0A7M5V3H8"/>
<keyword evidence="2" id="KW-0472">Membrane</keyword>
<evidence type="ECO:0000256" key="2">
    <source>
        <dbReference type="SAM" id="Phobius"/>
    </source>
</evidence>
<keyword evidence="2" id="KW-1133">Transmembrane helix</keyword>
<keyword evidence="4" id="KW-1185">Reference proteome</keyword>
<reference evidence="3" key="1">
    <citation type="submission" date="2021-01" db="UniProtKB">
        <authorList>
            <consortium name="EnsemblMetazoa"/>
        </authorList>
    </citation>
    <scope>IDENTIFICATION</scope>
</reference>
<evidence type="ECO:0000256" key="1">
    <source>
        <dbReference type="SAM" id="MobiDB-lite"/>
    </source>
</evidence>
<accession>A0A7M5V3H8</accession>
<dbReference type="Proteomes" id="UP000594262">
    <property type="component" value="Unplaced"/>
</dbReference>
<feature type="transmembrane region" description="Helical" evidence="2">
    <location>
        <begin position="61"/>
        <end position="82"/>
    </location>
</feature>